<evidence type="ECO:0000256" key="2">
    <source>
        <dbReference type="SAM" id="Phobius"/>
    </source>
</evidence>
<proteinExistence type="predicted"/>
<dbReference type="Pfam" id="PF05359">
    <property type="entry name" value="DUF748"/>
    <property type="match status" value="1"/>
</dbReference>
<name>A0A3B0QUK2_9ZZZZ</name>
<dbReference type="EMBL" id="UOEA01000056">
    <property type="protein sequence ID" value="VAV83932.1"/>
    <property type="molecule type" value="Genomic_DNA"/>
</dbReference>
<dbReference type="PANTHER" id="PTHR30441">
    <property type="entry name" value="DUF748 DOMAIN-CONTAINING PROTEIN"/>
    <property type="match status" value="1"/>
</dbReference>
<dbReference type="Pfam" id="PF13116">
    <property type="entry name" value="YhdP"/>
    <property type="match status" value="1"/>
</dbReference>
<evidence type="ECO:0000256" key="1">
    <source>
        <dbReference type="SAM" id="MobiDB-lite"/>
    </source>
</evidence>
<dbReference type="InterPro" id="IPR025263">
    <property type="entry name" value="YhdP_central"/>
</dbReference>
<feature type="transmembrane region" description="Helical" evidence="2">
    <location>
        <begin position="12"/>
        <end position="34"/>
    </location>
</feature>
<dbReference type="AlphaFoldDB" id="A0A3B0QUK2"/>
<dbReference type="GO" id="GO:0090313">
    <property type="term" value="P:regulation of protein targeting to membrane"/>
    <property type="evidence" value="ECO:0007669"/>
    <property type="project" value="TreeGrafter"/>
</dbReference>
<reference evidence="4" key="1">
    <citation type="submission" date="2018-06" db="EMBL/GenBank/DDBJ databases">
        <authorList>
            <person name="Zhirakovskaya E."/>
        </authorList>
    </citation>
    <scope>NUCLEOTIDE SEQUENCE</scope>
</reference>
<gene>
    <name evidence="4" type="ORF">MNBD_DELTA01-1590</name>
</gene>
<dbReference type="GO" id="GO:0005886">
    <property type="term" value="C:plasma membrane"/>
    <property type="evidence" value="ECO:0007669"/>
    <property type="project" value="TreeGrafter"/>
</dbReference>
<dbReference type="InterPro" id="IPR052894">
    <property type="entry name" value="AsmA-related"/>
</dbReference>
<evidence type="ECO:0000313" key="4">
    <source>
        <dbReference type="EMBL" id="VAV83932.1"/>
    </source>
</evidence>
<feature type="domain" description="YhdP central" evidence="3">
    <location>
        <begin position="412"/>
        <end position="982"/>
    </location>
</feature>
<accession>A0A3B0QUK2</accession>
<keyword evidence="2" id="KW-0472">Membrane</keyword>
<protein>
    <recommendedName>
        <fullName evidence="3">YhdP central domain-containing protein</fullName>
    </recommendedName>
</protein>
<feature type="region of interest" description="Disordered" evidence="1">
    <location>
        <begin position="1009"/>
        <end position="1029"/>
    </location>
</feature>
<keyword evidence="2" id="KW-1133">Transmembrane helix</keyword>
<evidence type="ECO:0000259" key="3">
    <source>
        <dbReference type="Pfam" id="PF13116"/>
    </source>
</evidence>
<dbReference type="InterPro" id="IPR008023">
    <property type="entry name" value="DUF748"/>
</dbReference>
<organism evidence="4">
    <name type="scientific">hydrothermal vent metagenome</name>
    <dbReference type="NCBI Taxonomy" id="652676"/>
    <lineage>
        <taxon>unclassified sequences</taxon>
        <taxon>metagenomes</taxon>
        <taxon>ecological metagenomes</taxon>
    </lineage>
</organism>
<dbReference type="PANTHER" id="PTHR30441:SF4">
    <property type="entry name" value="PROTEIN ASMA"/>
    <property type="match status" value="1"/>
</dbReference>
<keyword evidence="2" id="KW-0812">Transmembrane</keyword>
<sequence>MLHPLRHLKKKPISIFIVFLLVAGAFLLFSYISIDITAHKTAIKARVEENINATIDFDKAMVRLLPYPTITITELAVYDAGGDAIIRSAALKVAISPLALIKKQINIKRLIIKDGVALIKRYEDGSINLLKLKKDNKGTGSVGFRPEKFKLTGGHFLFIDEKVKNGGLEVSRVKAYLNRTSRGYTFSLGGTLEKDSTFILSGATSPEQTGQRISGTMDMTGIEVTTINPYLHGAIAEVATEGTLGARLDFSFAGASVERNNGTIKGSLSSKHLVLTPPYPFKKKLHSPGSSANLEMSWSPENFLFALNNIDVSIADPDTHLRQVALGGKIKLSATKARDSGLIAADLHSSPVEAKYLKELIDMEGTPVGIRRALMNLKEVEGEVAVRRFIVLTTLTPHAGTTKRDKKIALKLELLDTGITHKALKNKISGLSGHIHYKDGNLELLDIKGRYGKDALKSLNGTVSLGEVPVAKLSLLAELDAAEIVKELRASGRIPKKKYVRGKGLVGVKLALDGIIPTVGAATAKRKNSPRAKGLLIESRLDLTRASFEFENALEKEMDFPVIIDAKTYLKADGVTTGKANIKTGKSTVDVKWGANKKTGAIRLDIETKNLRIADTAGLSPFVISKTPAKGGISGHLTMTKAAKGKRPEFDADIRVKNALFETPVLANTLRDFNLTLKLNGNTGRLTLSDAKVKDSQLSARIEVLDISEGLLDMSFVSKSFNTRDVFPPTYKPKVIKRQPFKGKGKFTVAKGKITNISYTNLYSEIELDHKNILFKPMTFTSHEGQVSGTILIKRDRRNPILFTTDFKVAMVELETLFEELGANKKILSGRGMGECHLEMRRGVTPGSRGVDGFFKASSQKGRMWKLVVFNKLFSIINIISVSSLFDKGLIYDSVTGDFAIKDGIISTENLLLSSNSMRMSSIGAIDITEKTIDATVALHPFVTIDKIISKIPFAGWIITGREKSTLTIYSEIKGPLSNPDVKAVPLKSVGRKLGGIFKRLLFIPDKKKTTTKKPKKDKDIKNEVPGAK</sequence>